<keyword evidence="2" id="KW-0238">DNA-binding</keyword>
<dbReference type="Gene3D" id="1.10.10.10">
    <property type="entry name" value="Winged helix-like DNA-binding domain superfamily/Winged helix DNA-binding domain"/>
    <property type="match status" value="1"/>
</dbReference>
<dbReference type="PANTHER" id="PTHR42756">
    <property type="entry name" value="TRANSCRIPTIONAL REGULATOR, MARR"/>
    <property type="match status" value="1"/>
</dbReference>
<protein>
    <submittedName>
        <fullName evidence="5">MarR family transcriptional regulator</fullName>
    </submittedName>
</protein>
<evidence type="ECO:0000313" key="5">
    <source>
        <dbReference type="EMBL" id="RZS84751.1"/>
    </source>
</evidence>
<dbReference type="PANTHER" id="PTHR42756:SF1">
    <property type="entry name" value="TRANSCRIPTIONAL REPRESSOR OF EMRAB OPERON"/>
    <property type="match status" value="1"/>
</dbReference>
<sequence>MNIRTQSLGFVVGTLNRRVVWRLAQLTGPHGVMPGQFPVLRCLRDVQVSTQMELARMVGVEQPSMAATLTRMEKNGLIARVSDEQDARRRLVSLTERGRQMLALMTDSAMEVYKDACEGLTPDEVAEFLRIGAKMIENLEEEK</sequence>
<dbReference type="PRINTS" id="PR00598">
    <property type="entry name" value="HTHMARR"/>
</dbReference>
<dbReference type="AlphaFoldDB" id="A0A4Q7NIA9"/>
<dbReference type="EMBL" id="SGXC01000001">
    <property type="protein sequence ID" value="RZS84751.1"/>
    <property type="molecule type" value="Genomic_DNA"/>
</dbReference>
<dbReference type="InterPro" id="IPR036390">
    <property type="entry name" value="WH_DNA-bd_sf"/>
</dbReference>
<evidence type="ECO:0000259" key="4">
    <source>
        <dbReference type="PROSITE" id="PS50995"/>
    </source>
</evidence>
<dbReference type="Pfam" id="PF01047">
    <property type="entry name" value="MarR"/>
    <property type="match status" value="1"/>
</dbReference>
<keyword evidence="1" id="KW-0805">Transcription regulation</keyword>
<accession>A0A4Q7NIA9</accession>
<dbReference type="Proteomes" id="UP000292445">
    <property type="component" value="Unassembled WGS sequence"/>
</dbReference>
<dbReference type="InterPro" id="IPR036388">
    <property type="entry name" value="WH-like_DNA-bd_sf"/>
</dbReference>
<evidence type="ECO:0000313" key="6">
    <source>
        <dbReference type="Proteomes" id="UP000292445"/>
    </source>
</evidence>
<dbReference type="InterPro" id="IPR000835">
    <property type="entry name" value="HTH_MarR-typ"/>
</dbReference>
<dbReference type="OrthoDB" id="9179698at2"/>
<dbReference type="GO" id="GO:0003677">
    <property type="term" value="F:DNA binding"/>
    <property type="evidence" value="ECO:0007669"/>
    <property type="project" value="UniProtKB-KW"/>
</dbReference>
<organism evidence="5 6">
    <name type="scientific">Pigmentiphaga kullae</name>
    <dbReference type="NCBI Taxonomy" id="151784"/>
    <lineage>
        <taxon>Bacteria</taxon>
        <taxon>Pseudomonadati</taxon>
        <taxon>Pseudomonadota</taxon>
        <taxon>Betaproteobacteria</taxon>
        <taxon>Burkholderiales</taxon>
        <taxon>Alcaligenaceae</taxon>
        <taxon>Pigmentiphaga</taxon>
    </lineage>
</organism>
<feature type="domain" description="HTH marR-type" evidence="4">
    <location>
        <begin position="1"/>
        <end position="137"/>
    </location>
</feature>
<keyword evidence="6" id="KW-1185">Reference proteome</keyword>
<dbReference type="SMART" id="SM00347">
    <property type="entry name" value="HTH_MARR"/>
    <property type="match status" value="1"/>
</dbReference>
<dbReference type="GO" id="GO:0003700">
    <property type="term" value="F:DNA-binding transcription factor activity"/>
    <property type="evidence" value="ECO:0007669"/>
    <property type="project" value="InterPro"/>
</dbReference>
<evidence type="ECO:0000256" key="3">
    <source>
        <dbReference type="ARBA" id="ARBA00023163"/>
    </source>
</evidence>
<comment type="caution">
    <text evidence="5">The sequence shown here is derived from an EMBL/GenBank/DDBJ whole genome shotgun (WGS) entry which is preliminary data.</text>
</comment>
<evidence type="ECO:0000256" key="1">
    <source>
        <dbReference type="ARBA" id="ARBA00023015"/>
    </source>
</evidence>
<dbReference type="RefSeq" id="WP_130356083.1">
    <property type="nucleotide sequence ID" value="NZ_SGXC01000001.1"/>
</dbReference>
<name>A0A4Q7NIA9_9BURK</name>
<gene>
    <name evidence="5" type="ORF">EV675_0770</name>
</gene>
<dbReference type="SUPFAM" id="SSF46785">
    <property type="entry name" value="Winged helix' DNA-binding domain"/>
    <property type="match status" value="1"/>
</dbReference>
<dbReference type="PROSITE" id="PS50995">
    <property type="entry name" value="HTH_MARR_2"/>
    <property type="match status" value="1"/>
</dbReference>
<reference evidence="5 6" key="1">
    <citation type="submission" date="2019-02" db="EMBL/GenBank/DDBJ databases">
        <title>Genomic Encyclopedia of Type Strains, Phase IV (KMG-IV): sequencing the most valuable type-strain genomes for metagenomic binning, comparative biology and taxonomic classification.</title>
        <authorList>
            <person name="Goeker M."/>
        </authorList>
    </citation>
    <scope>NUCLEOTIDE SEQUENCE [LARGE SCALE GENOMIC DNA]</scope>
    <source>
        <strain evidence="5 6">K24</strain>
    </source>
</reference>
<evidence type="ECO:0000256" key="2">
    <source>
        <dbReference type="ARBA" id="ARBA00023125"/>
    </source>
</evidence>
<keyword evidence="3" id="KW-0804">Transcription</keyword>
<proteinExistence type="predicted"/>